<evidence type="ECO:0000256" key="6">
    <source>
        <dbReference type="SAM" id="Phobius"/>
    </source>
</evidence>
<feature type="transmembrane region" description="Helical" evidence="6">
    <location>
        <begin position="158"/>
        <end position="178"/>
    </location>
</feature>
<accession>A0ABU9VMX3</accession>
<dbReference type="NCBIfam" id="TIGR02737">
    <property type="entry name" value="caa3_CtaG"/>
    <property type="match status" value="1"/>
</dbReference>
<feature type="transmembrane region" description="Helical" evidence="6">
    <location>
        <begin position="12"/>
        <end position="32"/>
    </location>
</feature>
<protein>
    <submittedName>
        <fullName evidence="7">Cytochrome c oxidase assembly factor CtaG</fullName>
    </submittedName>
</protein>
<feature type="transmembrane region" description="Helical" evidence="6">
    <location>
        <begin position="261"/>
        <end position="282"/>
    </location>
</feature>
<dbReference type="InterPro" id="IPR019108">
    <property type="entry name" value="Caa3_assmbl_CtaG-rel"/>
</dbReference>
<feature type="transmembrane region" description="Helical" evidence="6">
    <location>
        <begin position="125"/>
        <end position="146"/>
    </location>
</feature>
<evidence type="ECO:0000256" key="5">
    <source>
        <dbReference type="ARBA" id="ARBA00023136"/>
    </source>
</evidence>
<name>A0ABU9VMX3_9BACI</name>
<keyword evidence="5 6" id="KW-0472">Membrane</keyword>
<feature type="transmembrane region" description="Helical" evidence="6">
    <location>
        <begin position="85"/>
        <end position="104"/>
    </location>
</feature>
<comment type="caution">
    <text evidence="7">The sequence shown here is derived from an EMBL/GenBank/DDBJ whole genome shotgun (WGS) entry which is preliminary data.</text>
</comment>
<evidence type="ECO:0000256" key="2">
    <source>
        <dbReference type="ARBA" id="ARBA00022475"/>
    </source>
</evidence>
<keyword evidence="8" id="KW-1185">Reference proteome</keyword>
<gene>
    <name evidence="7" type="primary">ctaG</name>
    <name evidence="7" type="ORF">MKY91_13775</name>
</gene>
<evidence type="ECO:0000256" key="1">
    <source>
        <dbReference type="ARBA" id="ARBA00004651"/>
    </source>
</evidence>
<evidence type="ECO:0000256" key="4">
    <source>
        <dbReference type="ARBA" id="ARBA00022989"/>
    </source>
</evidence>
<evidence type="ECO:0000313" key="8">
    <source>
        <dbReference type="Proteomes" id="UP001418796"/>
    </source>
</evidence>
<feature type="transmembrane region" description="Helical" evidence="6">
    <location>
        <begin position="52"/>
        <end position="73"/>
    </location>
</feature>
<evidence type="ECO:0000313" key="7">
    <source>
        <dbReference type="EMBL" id="MEN0644216.1"/>
    </source>
</evidence>
<keyword evidence="4 6" id="KW-1133">Transmembrane helix</keyword>
<sequence length="304" mass="34656">MESLWTTFTFRALWTPELIVGIILVSIVYGWLIKYEQRHHHTLSNTSLRQKIYFGLGMLALYGGWGSPFYLAGHMVMSIHMLQMVLAYFVAVPFLLLGLPKWVYSRAAEWLKNKGVQPIIRFFSHPILALLLFNGLFSFYHVPFMFDSLMQSPILHSIYQYGLLLAAALMWWHMLAPLPSAYRLSDLRRIGYIFANGILITPACALIIFAPTSMYATYTDPVVWANVMSYCLPAGTEVPLSMFNGPSAPLAFLDTRMDQQLAGVLMKIMQEVVYGITIGYVFKQWLRKEKQQEGSMTISDIPSL</sequence>
<reference evidence="7 8" key="1">
    <citation type="submission" date="2024-03" db="EMBL/GenBank/DDBJ databases">
        <title>Bacilli Hybrid Assemblies.</title>
        <authorList>
            <person name="Kovac J."/>
        </authorList>
    </citation>
    <scope>NUCLEOTIDE SEQUENCE [LARGE SCALE GENOMIC DNA]</scope>
    <source>
        <strain evidence="7 8">FSL R7-0666</strain>
    </source>
</reference>
<proteinExistence type="predicted"/>
<dbReference type="EMBL" id="JBCITK010000001">
    <property type="protein sequence ID" value="MEN0644216.1"/>
    <property type="molecule type" value="Genomic_DNA"/>
</dbReference>
<comment type="subcellular location">
    <subcellularLocation>
        <location evidence="1">Cell membrane</location>
        <topology evidence="1">Multi-pass membrane protein</topology>
    </subcellularLocation>
</comment>
<dbReference type="InterPro" id="IPR014108">
    <property type="entry name" value="Caa3-assmbl_CtaG"/>
</dbReference>
<dbReference type="RefSeq" id="WP_343130966.1">
    <property type="nucleotide sequence ID" value="NZ_JBCITK010000001.1"/>
</dbReference>
<dbReference type="Pfam" id="PF09678">
    <property type="entry name" value="Caa3_CtaG"/>
    <property type="match status" value="1"/>
</dbReference>
<evidence type="ECO:0000256" key="3">
    <source>
        <dbReference type="ARBA" id="ARBA00022692"/>
    </source>
</evidence>
<feature type="transmembrane region" description="Helical" evidence="6">
    <location>
        <begin position="190"/>
        <end position="210"/>
    </location>
</feature>
<keyword evidence="2" id="KW-1003">Cell membrane</keyword>
<keyword evidence="3 6" id="KW-0812">Transmembrane</keyword>
<organism evidence="7 8">
    <name type="scientific">Alkalicoccobacillus gibsonii</name>
    <dbReference type="NCBI Taxonomy" id="79881"/>
    <lineage>
        <taxon>Bacteria</taxon>
        <taxon>Bacillati</taxon>
        <taxon>Bacillota</taxon>
        <taxon>Bacilli</taxon>
        <taxon>Bacillales</taxon>
        <taxon>Bacillaceae</taxon>
        <taxon>Alkalicoccobacillus</taxon>
    </lineage>
</organism>
<dbReference type="Proteomes" id="UP001418796">
    <property type="component" value="Unassembled WGS sequence"/>
</dbReference>